<dbReference type="Proteomes" id="UP000824220">
    <property type="component" value="Unassembled WGS sequence"/>
</dbReference>
<dbReference type="EMBL" id="DXAM01000154">
    <property type="protein sequence ID" value="HJA05452.1"/>
    <property type="molecule type" value="Genomic_DNA"/>
</dbReference>
<reference evidence="2" key="1">
    <citation type="journal article" date="2021" name="PeerJ">
        <title>Extensive microbial diversity within the chicken gut microbiome revealed by metagenomics and culture.</title>
        <authorList>
            <person name="Gilroy R."/>
            <person name="Ravi A."/>
            <person name="Getino M."/>
            <person name="Pursley I."/>
            <person name="Horton D.L."/>
            <person name="Alikhan N.F."/>
            <person name="Baker D."/>
            <person name="Gharbi K."/>
            <person name="Hall N."/>
            <person name="Watson M."/>
            <person name="Adriaenssens E.M."/>
            <person name="Foster-Nyarko E."/>
            <person name="Jarju S."/>
            <person name="Secka A."/>
            <person name="Antonio M."/>
            <person name="Oren A."/>
            <person name="Chaudhuri R.R."/>
            <person name="La Ragione R."/>
            <person name="Hildebrand F."/>
            <person name="Pallen M.J."/>
        </authorList>
    </citation>
    <scope>NUCLEOTIDE SEQUENCE</scope>
    <source>
        <strain evidence="2">ChiHjej8B7-3636</strain>
    </source>
</reference>
<dbReference type="InterPro" id="IPR042226">
    <property type="entry name" value="eFR1_2_sf"/>
</dbReference>
<dbReference type="Gene3D" id="3.30.420.60">
    <property type="entry name" value="eRF1 domain 2"/>
    <property type="match status" value="1"/>
</dbReference>
<protein>
    <recommendedName>
        <fullName evidence="4">Peptide chain release factor 1</fullName>
    </recommendedName>
</protein>
<dbReference type="Pfam" id="PF18844">
    <property type="entry name" value="baeRF_family2"/>
    <property type="match status" value="1"/>
</dbReference>
<gene>
    <name evidence="2" type="ORF">H9800_11405</name>
</gene>
<reference evidence="2" key="2">
    <citation type="submission" date="2021-04" db="EMBL/GenBank/DDBJ databases">
        <authorList>
            <person name="Gilroy R."/>
        </authorList>
    </citation>
    <scope>NUCLEOTIDE SEQUENCE</scope>
    <source>
        <strain evidence="2">ChiHjej8B7-3636</strain>
    </source>
</reference>
<accession>A0A9D2H6A4</accession>
<dbReference type="SUPFAM" id="SSF53137">
    <property type="entry name" value="Translational machinery components"/>
    <property type="match status" value="1"/>
</dbReference>
<evidence type="ECO:0008006" key="4">
    <source>
        <dbReference type="Google" id="ProtNLM"/>
    </source>
</evidence>
<sequence>MTIDARLKEFIERGGAWTSAYVDGSGSLPQVEEEAREKSVRDRLIADGAPTEDAVAIERALAQRNGLPSPSARIVFATGGEIALDESFADGRRGPERLSHGPLPEILPALRHASGTVRYLVVETSRDAADIRLEKAARGALTHTSVEGDSDDMTKVQAGGWSHANFQRSAENTWKRNQTDVAAAVSELIREEHPAFVAVAGDVRARQLLVDALGSAERELVVDIDVHAQADGADLTDVDEAIAQAVEHHVRDRIERIRDRAAEDSGSGGAEGIDEVTAALQQARVDTLLLDGRMLDDGTPDGGAGLLALDAPPWIASDASESLGAGTICRLPVPEALARAAVLTDAGVMVEEEEPRADDAARDERPVRQPLASLRWADPDEGDEAQ</sequence>
<comment type="caution">
    <text evidence="2">The sequence shown here is derived from an EMBL/GenBank/DDBJ whole genome shotgun (WGS) entry which is preliminary data.</text>
</comment>
<dbReference type="InterPro" id="IPR040701">
    <property type="entry name" value="Bact_RF_family2"/>
</dbReference>
<organism evidence="2 3">
    <name type="scientific">Candidatus Microbacterium stercoravium</name>
    <dbReference type="NCBI Taxonomy" id="2838697"/>
    <lineage>
        <taxon>Bacteria</taxon>
        <taxon>Bacillati</taxon>
        <taxon>Actinomycetota</taxon>
        <taxon>Actinomycetes</taxon>
        <taxon>Micrococcales</taxon>
        <taxon>Microbacteriaceae</taxon>
        <taxon>Microbacterium</taxon>
    </lineage>
</organism>
<evidence type="ECO:0000256" key="1">
    <source>
        <dbReference type="SAM" id="MobiDB-lite"/>
    </source>
</evidence>
<evidence type="ECO:0000313" key="2">
    <source>
        <dbReference type="EMBL" id="HJA05452.1"/>
    </source>
</evidence>
<name>A0A9D2H6A4_9MICO</name>
<proteinExistence type="predicted"/>
<dbReference type="AlphaFoldDB" id="A0A9D2H6A4"/>
<feature type="region of interest" description="Disordered" evidence="1">
    <location>
        <begin position="350"/>
        <end position="386"/>
    </location>
</feature>
<evidence type="ECO:0000313" key="3">
    <source>
        <dbReference type="Proteomes" id="UP000824220"/>
    </source>
</evidence>
<feature type="compositionally biased region" description="Basic and acidic residues" evidence="1">
    <location>
        <begin position="357"/>
        <end position="367"/>
    </location>
</feature>